<dbReference type="InterPro" id="IPR002791">
    <property type="entry name" value="ARMT1-like_metal-bd"/>
</dbReference>
<evidence type="ECO:0000259" key="1">
    <source>
        <dbReference type="Pfam" id="PF01937"/>
    </source>
</evidence>
<sequence length="289" mass="32146">MTLDEECRGCLFNSQMKKVERSAPDPEKFEQFKKEVRALCASAPHSSCAPLLMRGINEIHRRIFGSGIDYSAEKRMFNAAVLSMEEELFSHIMSSAGPVEEAIKYAAAANYIDFAKLADLDEGAIENVKSAAARSVVDGKTLALLKERLAFAKTLLYVHDNCGEVVFDKIFIRVIERLYPQISVTSLVRGGEIINDATMVDAEMTGLSKYSQVVQSGEAIPGTYLKELSKQALALFERSDVIISKGLGNLETLYGEGFSIFYIFMCKCVHISERFNLPQWSTAFVYEGK</sequence>
<gene>
    <name evidence="2" type="ORF">IAB69_01905</name>
</gene>
<dbReference type="InterPro" id="IPR014444">
    <property type="entry name" value="PH1575-like"/>
</dbReference>
<dbReference type="PIRSF" id="PIRSF006593">
    <property type="entry name" value="UCP006593"/>
    <property type="match status" value="1"/>
</dbReference>
<name>A0A9D1MJE8_9FIRM</name>
<accession>A0A9D1MJE8</accession>
<evidence type="ECO:0000313" key="2">
    <source>
        <dbReference type="EMBL" id="HIU61389.1"/>
    </source>
</evidence>
<reference evidence="2" key="2">
    <citation type="journal article" date="2021" name="PeerJ">
        <title>Extensive microbial diversity within the chicken gut microbiome revealed by metagenomics and culture.</title>
        <authorList>
            <person name="Gilroy R."/>
            <person name="Ravi A."/>
            <person name="Getino M."/>
            <person name="Pursley I."/>
            <person name="Horton D.L."/>
            <person name="Alikhan N.F."/>
            <person name="Baker D."/>
            <person name="Gharbi K."/>
            <person name="Hall N."/>
            <person name="Watson M."/>
            <person name="Adriaenssens E.M."/>
            <person name="Foster-Nyarko E."/>
            <person name="Jarju S."/>
            <person name="Secka A."/>
            <person name="Antonio M."/>
            <person name="Oren A."/>
            <person name="Chaudhuri R.R."/>
            <person name="La Ragione R."/>
            <person name="Hildebrand F."/>
            <person name="Pallen M.J."/>
        </authorList>
    </citation>
    <scope>NUCLEOTIDE SEQUENCE</scope>
    <source>
        <strain evidence="2">CHK195-12923</strain>
    </source>
</reference>
<evidence type="ECO:0000313" key="3">
    <source>
        <dbReference type="Proteomes" id="UP000824110"/>
    </source>
</evidence>
<dbReference type="SUPFAM" id="SSF111321">
    <property type="entry name" value="AF1104-like"/>
    <property type="match status" value="1"/>
</dbReference>
<comment type="caution">
    <text evidence="2">The sequence shown here is derived from an EMBL/GenBank/DDBJ whole genome shotgun (WGS) entry which is preliminary data.</text>
</comment>
<protein>
    <submittedName>
        <fullName evidence="2">DUF89 family protein</fullName>
    </submittedName>
</protein>
<reference evidence="2" key="1">
    <citation type="submission" date="2020-10" db="EMBL/GenBank/DDBJ databases">
        <authorList>
            <person name="Gilroy R."/>
        </authorList>
    </citation>
    <scope>NUCLEOTIDE SEQUENCE</scope>
    <source>
        <strain evidence="2">CHK195-12923</strain>
    </source>
</reference>
<dbReference type="Proteomes" id="UP000824110">
    <property type="component" value="Unassembled WGS sequence"/>
</dbReference>
<dbReference type="AlphaFoldDB" id="A0A9D1MJE8"/>
<proteinExistence type="predicted"/>
<dbReference type="EMBL" id="DVNE01000019">
    <property type="protein sequence ID" value="HIU61389.1"/>
    <property type="molecule type" value="Genomic_DNA"/>
</dbReference>
<organism evidence="2 3">
    <name type="scientific">Candidatus Coproplasma excrementigallinarum</name>
    <dbReference type="NCBI Taxonomy" id="2840747"/>
    <lineage>
        <taxon>Bacteria</taxon>
        <taxon>Bacillati</taxon>
        <taxon>Bacillota</taxon>
        <taxon>Clostridia</taxon>
        <taxon>Eubacteriales</taxon>
        <taxon>Candidatus Coproplasma</taxon>
    </lineage>
</organism>
<dbReference type="Gene3D" id="3.40.50.10880">
    <property type="entry name" value="Uncharacterised protein PF01937, DUF89, domain 3"/>
    <property type="match status" value="1"/>
</dbReference>
<feature type="domain" description="Damage-control phosphatase ARMT1-like metal-binding" evidence="1">
    <location>
        <begin position="5"/>
        <end position="275"/>
    </location>
</feature>
<dbReference type="InterPro" id="IPR036075">
    <property type="entry name" value="ARMT-1-like_metal-bd_sf"/>
</dbReference>
<dbReference type="Gene3D" id="1.10.285.20">
    <property type="entry name" value="Uncharacterised protein PF01937, DUF89, domain 2"/>
    <property type="match status" value="1"/>
</dbReference>
<dbReference type="Pfam" id="PF01937">
    <property type="entry name" value="ARMT1-like_dom"/>
    <property type="match status" value="1"/>
</dbReference>